<evidence type="ECO:0000313" key="3">
    <source>
        <dbReference type="Proteomes" id="UP000288805"/>
    </source>
</evidence>
<comment type="caution">
    <text evidence="2">The sequence shown here is derived from an EMBL/GenBank/DDBJ whole genome shotgun (WGS) entry which is preliminary data.</text>
</comment>
<feature type="region of interest" description="Disordered" evidence="1">
    <location>
        <begin position="1"/>
        <end position="29"/>
    </location>
</feature>
<dbReference type="Proteomes" id="UP000288805">
    <property type="component" value="Unassembled WGS sequence"/>
</dbReference>
<name>A0A438ECU0_VITVI</name>
<sequence>MDSRKRDDSSLTSPLGGGRPGRVKKKSLKVAAKEAAGGADGARLERWTVRKFGALGLAHVGLELGLKLEPRPKLMLRMDALGLPMALVLGLSWSPGPSLLMEGPVAPYASHSRGPSP</sequence>
<proteinExistence type="predicted"/>
<protein>
    <submittedName>
        <fullName evidence="2">Uncharacterized protein</fullName>
    </submittedName>
</protein>
<accession>A0A438ECU0</accession>
<evidence type="ECO:0000256" key="1">
    <source>
        <dbReference type="SAM" id="MobiDB-lite"/>
    </source>
</evidence>
<organism evidence="2 3">
    <name type="scientific">Vitis vinifera</name>
    <name type="common">Grape</name>
    <dbReference type="NCBI Taxonomy" id="29760"/>
    <lineage>
        <taxon>Eukaryota</taxon>
        <taxon>Viridiplantae</taxon>
        <taxon>Streptophyta</taxon>
        <taxon>Embryophyta</taxon>
        <taxon>Tracheophyta</taxon>
        <taxon>Spermatophyta</taxon>
        <taxon>Magnoliopsida</taxon>
        <taxon>eudicotyledons</taxon>
        <taxon>Gunneridae</taxon>
        <taxon>Pentapetalae</taxon>
        <taxon>rosids</taxon>
        <taxon>Vitales</taxon>
        <taxon>Vitaceae</taxon>
        <taxon>Viteae</taxon>
        <taxon>Vitis</taxon>
    </lineage>
</organism>
<evidence type="ECO:0000313" key="2">
    <source>
        <dbReference type="EMBL" id="RVW45504.1"/>
    </source>
</evidence>
<gene>
    <name evidence="2" type="ORF">CK203_091440</name>
</gene>
<reference evidence="2 3" key="1">
    <citation type="journal article" date="2018" name="PLoS Genet.">
        <title>Population sequencing reveals clonal diversity and ancestral inbreeding in the grapevine cultivar Chardonnay.</title>
        <authorList>
            <person name="Roach M.J."/>
            <person name="Johnson D.L."/>
            <person name="Bohlmann J."/>
            <person name="van Vuuren H.J."/>
            <person name="Jones S.J."/>
            <person name="Pretorius I.S."/>
            <person name="Schmidt S.A."/>
            <person name="Borneman A.R."/>
        </authorList>
    </citation>
    <scope>NUCLEOTIDE SEQUENCE [LARGE SCALE GENOMIC DNA]</scope>
    <source>
        <strain evidence="3">cv. Chardonnay</strain>
        <tissue evidence="2">Leaf</tissue>
    </source>
</reference>
<dbReference type="AlphaFoldDB" id="A0A438ECU0"/>
<dbReference type="EMBL" id="QGNW01001325">
    <property type="protein sequence ID" value="RVW45504.1"/>
    <property type="molecule type" value="Genomic_DNA"/>
</dbReference>